<keyword evidence="5" id="KW-1133">Transmembrane helix</keyword>
<dbReference type="PRINTS" id="PR00260">
    <property type="entry name" value="CHEMTRNSDUCR"/>
</dbReference>
<evidence type="ECO:0000256" key="2">
    <source>
        <dbReference type="ARBA" id="ARBA00022481"/>
    </source>
</evidence>
<feature type="domain" description="HAMP" evidence="7">
    <location>
        <begin position="217"/>
        <end position="269"/>
    </location>
</feature>
<dbReference type="InterPro" id="IPR004090">
    <property type="entry name" value="Chemotax_Me-accpt_rcpt"/>
</dbReference>
<dbReference type="CDD" id="cd06225">
    <property type="entry name" value="HAMP"/>
    <property type="match status" value="1"/>
</dbReference>
<evidence type="ECO:0000313" key="8">
    <source>
        <dbReference type="EMBL" id="ABM95617.1"/>
    </source>
</evidence>
<name>A2SJ78_METPP</name>
<dbReference type="PROSITE" id="PS50885">
    <property type="entry name" value="HAMP"/>
    <property type="match status" value="1"/>
</dbReference>
<feature type="domain" description="Methyl-accepting transducer" evidence="6">
    <location>
        <begin position="274"/>
        <end position="503"/>
    </location>
</feature>
<keyword evidence="5" id="KW-0812">Transmembrane</keyword>
<keyword evidence="9" id="KW-1185">Reference proteome</keyword>
<dbReference type="KEGG" id="mpt:Mpe_A2663"/>
<dbReference type="Pfam" id="PF00015">
    <property type="entry name" value="MCPsignal"/>
    <property type="match status" value="1"/>
</dbReference>
<dbReference type="PANTHER" id="PTHR43531">
    <property type="entry name" value="PROTEIN ICFG"/>
    <property type="match status" value="1"/>
</dbReference>
<dbReference type="InterPro" id="IPR024478">
    <property type="entry name" value="HlyB_4HB_MCP"/>
</dbReference>
<dbReference type="InterPro" id="IPR003660">
    <property type="entry name" value="HAMP_dom"/>
</dbReference>
<keyword evidence="4" id="KW-0807">Transducer</keyword>
<dbReference type="PROSITE" id="PS50111">
    <property type="entry name" value="CHEMOTAXIS_TRANSDUC_2"/>
    <property type="match status" value="1"/>
</dbReference>
<dbReference type="GO" id="GO:0004888">
    <property type="term" value="F:transmembrane signaling receptor activity"/>
    <property type="evidence" value="ECO:0007669"/>
    <property type="project" value="InterPro"/>
</dbReference>
<dbReference type="AlphaFoldDB" id="A2SJ78"/>
<accession>A2SJ78</accession>
<dbReference type="SMART" id="SM00283">
    <property type="entry name" value="MA"/>
    <property type="match status" value="1"/>
</dbReference>
<dbReference type="HOGENOM" id="CLU_000445_107_16_4"/>
<dbReference type="CDD" id="cd11386">
    <property type="entry name" value="MCP_signal"/>
    <property type="match status" value="1"/>
</dbReference>
<evidence type="ECO:0000256" key="5">
    <source>
        <dbReference type="SAM" id="Phobius"/>
    </source>
</evidence>
<dbReference type="InterPro" id="IPR051310">
    <property type="entry name" value="MCP_chemotaxis"/>
</dbReference>
<dbReference type="EMBL" id="CP000555">
    <property type="protein sequence ID" value="ABM95617.1"/>
    <property type="molecule type" value="Genomic_DNA"/>
</dbReference>
<sequence length="520" mass="53911">MSFRNLSVKHKLATAFALLTAVVLVVSGVAIRALASEHQSFTHYVDQTAVRITMANDVLDAANARAISARNLVLVSAPADREIEKAAVTAAHKKVGESMARLRTALGSMAGVSDEERKMFATLDGVESRYGPVALDIVGLALQGRRDEAVTKMNADCRPLLSALVKSANQFIDLSVDVAKRDVARADAAAVANRNMMLAACVAAAALAAVLAWVITRAIVTPINRAMEVAQTVAAGDLRSTIDDSARDETGKLLAALKSMNDSLVNIVGSVRTSSDSIATGSAQIATGNADLSHRTEQQAASLQETAASMEQMNATVKANADTARQAIQLAGSARGAAEKGGQVVGQVVATMDDITASSRQIADIIGVIDGIAFQTNILALNAAVEAARAGEQGRGFAVVASEVRNLAQRSASAAKEIKELIGASVEKVEAGTRLVGDARTSMDDIVVQVKRVSDLISEIGAATIEQTTGIGQVSTAVSQLDQATQQNAALVEESAAAADSLKQQASKLASVVSVFKLAT</sequence>
<dbReference type="PANTHER" id="PTHR43531:SF14">
    <property type="entry name" value="METHYL-ACCEPTING CHEMOTAXIS PROTEIN I-RELATED"/>
    <property type="match status" value="1"/>
</dbReference>
<comment type="similarity">
    <text evidence="3">Belongs to the methyl-accepting chemotaxis (MCP) protein family.</text>
</comment>
<gene>
    <name evidence="8" type="primary">mcp</name>
    <name evidence="8" type="ordered locus">Mpe_A2663</name>
</gene>
<proteinExistence type="inferred from homology"/>
<reference evidence="8 9" key="1">
    <citation type="journal article" date="2007" name="J. Bacteriol.">
        <title>Whole-genome analysis of the methyl tert-butyl ether-degrading beta-proteobacterium Methylibium petroleiphilum PM1.</title>
        <authorList>
            <person name="Kane S.R."/>
            <person name="Chakicherla A.Y."/>
            <person name="Chain P.S.G."/>
            <person name="Schmidt R."/>
            <person name="Shin M.W."/>
            <person name="Legler T.C."/>
            <person name="Scow K.M."/>
            <person name="Larimer F.W."/>
            <person name="Lucas S.M."/>
            <person name="Richardson P.M."/>
            <person name="Hristova K.R."/>
        </authorList>
    </citation>
    <scope>NUCLEOTIDE SEQUENCE [LARGE SCALE GENOMIC DNA]</scope>
    <source>
        <strain evidence="9">ATCC BAA-1232 / LMG 22953 / PM1</strain>
    </source>
</reference>
<evidence type="ECO:0000256" key="1">
    <source>
        <dbReference type="ARBA" id="ARBA00004370"/>
    </source>
</evidence>
<evidence type="ECO:0000313" key="9">
    <source>
        <dbReference type="Proteomes" id="UP000000366"/>
    </source>
</evidence>
<comment type="subcellular location">
    <subcellularLocation>
        <location evidence="1">Membrane</location>
    </subcellularLocation>
</comment>
<evidence type="ECO:0000259" key="7">
    <source>
        <dbReference type="PROSITE" id="PS50885"/>
    </source>
</evidence>
<dbReference type="FunFam" id="1.10.287.950:FF:000001">
    <property type="entry name" value="Methyl-accepting chemotaxis sensory transducer"/>
    <property type="match status" value="1"/>
</dbReference>
<dbReference type="Gene3D" id="1.10.287.950">
    <property type="entry name" value="Methyl-accepting chemotaxis protein"/>
    <property type="match status" value="1"/>
</dbReference>
<keyword evidence="5" id="KW-0472">Membrane</keyword>
<protein>
    <submittedName>
        <fullName evidence="8">Methyl-accepting chemotaxis sensory transducer</fullName>
    </submittedName>
</protein>
<dbReference type="RefSeq" id="WP_011830247.1">
    <property type="nucleotide sequence ID" value="NC_008825.1"/>
</dbReference>
<dbReference type="GO" id="GO:0007165">
    <property type="term" value="P:signal transduction"/>
    <property type="evidence" value="ECO:0007669"/>
    <property type="project" value="UniProtKB-KW"/>
</dbReference>
<feature type="transmembrane region" description="Helical" evidence="5">
    <location>
        <begin position="196"/>
        <end position="215"/>
    </location>
</feature>
<dbReference type="Pfam" id="PF12729">
    <property type="entry name" value="4HB_MCP_1"/>
    <property type="match status" value="1"/>
</dbReference>
<dbReference type="SUPFAM" id="SSF58104">
    <property type="entry name" value="Methyl-accepting chemotaxis protein (MCP) signaling domain"/>
    <property type="match status" value="1"/>
</dbReference>
<organism evidence="8 9">
    <name type="scientific">Methylibium petroleiphilum (strain ATCC BAA-1232 / LMG 22953 / PM1)</name>
    <dbReference type="NCBI Taxonomy" id="420662"/>
    <lineage>
        <taxon>Bacteria</taxon>
        <taxon>Pseudomonadati</taxon>
        <taxon>Pseudomonadota</taxon>
        <taxon>Betaproteobacteria</taxon>
        <taxon>Burkholderiales</taxon>
        <taxon>Sphaerotilaceae</taxon>
        <taxon>Methylibium</taxon>
    </lineage>
</organism>
<evidence type="ECO:0000256" key="4">
    <source>
        <dbReference type="PROSITE-ProRule" id="PRU00284"/>
    </source>
</evidence>
<dbReference type="CDD" id="cd19411">
    <property type="entry name" value="MCP2201-like_sensor"/>
    <property type="match status" value="1"/>
</dbReference>
<dbReference type="GO" id="GO:0005886">
    <property type="term" value="C:plasma membrane"/>
    <property type="evidence" value="ECO:0007669"/>
    <property type="project" value="TreeGrafter"/>
</dbReference>
<dbReference type="STRING" id="420662.Mpe_A2663"/>
<dbReference type="Proteomes" id="UP000000366">
    <property type="component" value="Chromosome"/>
</dbReference>
<dbReference type="InterPro" id="IPR004089">
    <property type="entry name" value="MCPsignal_dom"/>
</dbReference>
<dbReference type="GO" id="GO:0006935">
    <property type="term" value="P:chemotaxis"/>
    <property type="evidence" value="ECO:0007669"/>
    <property type="project" value="InterPro"/>
</dbReference>
<dbReference type="eggNOG" id="COG0840">
    <property type="taxonomic scope" value="Bacteria"/>
</dbReference>
<dbReference type="SMART" id="SM00304">
    <property type="entry name" value="HAMP"/>
    <property type="match status" value="1"/>
</dbReference>
<keyword evidence="2" id="KW-0488">Methylation</keyword>
<dbReference type="Pfam" id="PF00672">
    <property type="entry name" value="HAMP"/>
    <property type="match status" value="1"/>
</dbReference>
<evidence type="ECO:0000259" key="6">
    <source>
        <dbReference type="PROSITE" id="PS50111"/>
    </source>
</evidence>
<dbReference type="InterPro" id="IPR047347">
    <property type="entry name" value="YvaQ-like_sensor"/>
</dbReference>
<evidence type="ECO:0000256" key="3">
    <source>
        <dbReference type="ARBA" id="ARBA00029447"/>
    </source>
</evidence>